<dbReference type="EMBL" id="PFPI01000039">
    <property type="protein sequence ID" value="PIZ92972.1"/>
    <property type="molecule type" value="Genomic_DNA"/>
</dbReference>
<evidence type="ECO:0000313" key="2">
    <source>
        <dbReference type="EMBL" id="PIZ92972.1"/>
    </source>
</evidence>
<evidence type="ECO:0000313" key="3">
    <source>
        <dbReference type="Proteomes" id="UP000230078"/>
    </source>
</evidence>
<keyword evidence="1" id="KW-0472">Membrane</keyword>
<proteinExistence type="predicted"/>
<organism evidence="2 3">
    <name type="scientific">Candidatus Magasanikbacteria bacterium CG_4_10_14_0_2_um_filter_41_31</name>
    <dbReference type="NCBI Taxonomy" id="1974639"/>
    <lineage>
        <taxon>Bacteria</taxon>
        <taxon>Candidatus Magasanikiibacteriota</taxon>
    </lineage>
</organism>
<name>A0A2M7V3C1_9BACT</name>
<protein>
    <submittedName>
        <fullName evidence="2">Uncharacterized protein</fullName>
    </submittedName>
</protein>
<keyword evidence="1" id="KW-1133">Transmembrane helix</keyword>
<evidence type="ECO:0000256" key="1">
    <source>
        <dbReference type="SAM" id="Phobius"/>
    </source>
</evidence>
<dbReference type="AlphaFoldDB" id="A0A2M7V3C1"/>
<gene>
    <name evidence="2" type="ORF">COX83_03075</name>
</gene>
<sequence length="217" mass="24078">MPREVDEIQIQGPPIDEIRKRSSCLKRSCGTLLGIIIVLLMVFSLLIHLVVSPNTKKLSTIPTDFPAGIPLYDNENIDAITYISGKERGQAIELLAFVPKAILSPLILAIESADEAAGADTETLWESFIRILGTPLADHRQVVTIEWSELQAAPAFIQSYYRSALTNAGYEETSEQHPNRVRFVDEYGTTVTVDVHDNGNAQDGTDYAILKIYYRGK</sequence>
<keyword evidence="1" id="KW-0812">Transmembrane</keyword>
<feature type="transmembrane region" description="Helical" evidence="1">
    <location>
        <begin position="29"/>
        <end position="51"/>
    </location>
</feature>
<reference evidence="3" key="1">
    <citation type="submission" date="2017-09" db="EMBL/GenBank/DDBJ databases">
        <title>Depth-based differentiation of microbial function through sediment-hosted aquifers and enrichment of novel symbionts in the deep terrestrial subsurface.</title>
        <authorList>
            <person name="Probst A.J."/>
            <person name="Ladd B."/>
            <person name="Jarett J.K."/>
            <person name="Geller-Mcgrath D.E."/>
            <person name="Sieber C.M.K."/>
            <person name="Emerson J.B."/>
            <person name="Anantharaman K."/>
            <person name="Thomas B.C."/>
            <person name="Malmstrom R."/>
            <person name="Stieglmeier M."/>
            <person name="Klingl A."/>
            <person name="Woyke T."/>
            <person name="Ryan C.M."/>
            <person name="Banfield J.F."/>
        </authorList>
    </citation>
    <scope>NUCLEOTIDE SEQUENCE [LARGE SCALE GENOMIC DNA]</scope>
</reference>
<dbReference type="Proteomes" id="UP000230078">
    <property type="component" value="Unassembled WGS sequence"/>
</dbReference>
<accession>A0A2M7V3C1</accession>
<comment type="caution">
    <text evidence="2">The sequence shown here is derived from an EMBL/GenBank/DDBJ whole genome shotgun (WGS) entry which is preliminary data.</text>
</comment>